<protein>
    <recommendedName>
        <fullName evidence="2">BTB domain-containing protein</fullName>
    </recommendedName>
</protein>
<dbReference type="InterPro" id="IPR000210">
    <property type="entry name" value="BTB/POZ_dom"/>
</dbReference>
<dbReference type="InterPro" id="IPR011333">
    <property type="entry name" value="SKP1/BTB/POZ_sf"/>
</dbReference>
<feature type="compositionally biased region" description="Basic and acidic residues" evidence="1">
    <location>
        <begin position="11"/>
        <end position="25"/>
    </location>
</feature>
<reference evidence="3" key="1">
    <citation type="submission" date="2019-08" db="EMBL/GenBank/DDBJ databases">
        <title>The improved chromosome-level genome for the pearl oyster Pinctada fucata martensii using PacBio sequencing and Hi-C.</title>
        <authorList>
            <person name="Zheng Z."/>
        </authorList>
    </citation>
    <scope>NUCLEOTIDE SEQUENCE</scope>
    <source>
        <strain evidence="3">ZZ-2019</strain>
        <tissue evidence="3">Adductor muscle</tissue>
    </source>
</reference>
<gene>
    <name evidence="3" type="ORF">FSP39_018648</name>
</gene>
<dbReference type="CDD" id="cd18186">
    <property type="entry name" value="BTB_POZ_ZBTB_KLHL-like"/>
    <property type="match status" value="1"/>
</dbReference>
<feature type="compositionally biased region" description="Polar residues" evidence="1">
    <location>
        <begin position="1"/>
        <end position="10"/>
    </location>
</feature>
<feature type="domain" description="BTB" evidence="2">
    <location>
        <begin position="35"/>
        <end position="93"/>
    </location>
</feature>
<organism evidence="3 4">
    <name type="scientific">Pinctada imbricata</name>
    <name type="common">Atlantic pearl-oyster</name>
    <name type="synonym">Pinctada martensii</name>
    <dbReference type="NCBI Taxonomy" id="66713"/>
    <lineage>
        <taxon>Eukaryota</taxon>
        <taxon>Metazoa</taxon>
        <taxon>Spiralia</taxon>
        <taxon>Lophotrochozoa</taxon>
        <taxon>Mollusca</taxon>
        <taxon>Bivalvia</taxon>
        <taxon>Autobranchia</taxon>
        <taxon>Pteriomorphia</taxon>
        <taxon>Pterioida</taxon>
        <taxon>Pterioidea</taxon>
        <taxon>Pteriidae</taxon>
        <taxon>Pinctada</taxon>
    </lineage>
</organism>
<evidence type="ECO:0000313" key="3">
    <source>
        <dbReference type="EMBL" id="KAK3100356.1"/>
    </source>
</evidence>
<dbReference type="EMBL" id="VSWD01000006">
    <property type="protein sequence ID" value="KAK3100356.1"/>
    <property type="molecule type" value="Genomic_DNA"/>
</dbReference>
<dbReference type="PANTHER" id="PTHR22744:SF17">
    <property type="entry name" value="BTB DOMAIN-CONTAINING PROTEIN"/>
    <property type="match status" value="1"/>
</dbReference>
<evidence type="ECO:0000313" key="4">
    <source>
        <dbReference type="Proteomes" id="UP001186944"/>
    </source>
</evidence>
<name>A0AA89C934_PINIB</name>
<sequence>MSDDNTSTAEKSSDDGPSEAKRLKTDSFPWEEGYTDITLIVEDKPIHTNKGFLMAASPIFKTMFLSAYKEKKAKKIPLPGKTYSDVVQFLQYLSQDVYTPFTGKIQLHLRSSLSIKIEMGNIHL</sequence>
<feature type="region of interest" description="Disordered" evidence="1">
    <location>
        <begin position="1"/>
        <end position="26"/>
    </location>
</feature>
<dbReference type="Gene3D" id="3.30.710.10">
    <property type="entry name" value="Potassium Channel Kv1.1, Chain A"/>
    <property type="match status" value="1"/>
</dbReference>
<dbReference type="Pfam" id="PF00651">
    <property type="entry name" value="BTB"/>
    <property type="match status" value="1"/>
</dbReference>
<keyword evidence="4" id="KW-1185">Reference proteome</keyword>
<dbReference type="Proteomes" id="UP001186944">
    <property type="component" value="Unassembled WGS sequence"/>
</dbReference>
<dbReference type="PROSITE" id="PS50097">
    <property type="entry name" value="BTB"/>
    <property type="match status" value="1"/>
</dbReference>
<dbReference type="PANTHER" id="PTHR22744">
    <property type="entry name" value="HELIX LOOP HELIX PROTEIN 21-RELATED"/>
    <property type="match status" value="1"/>
</dbReference>
<proteinExistence type="predicted"/>
<accession>A0AA89C934</accession>
<evidence type="ECO:0000256" key="1">
    <source>
        <dbReference type="SAM" id="MobiDB-lite"/>
    </source>
</evidence>
<dbReference type="AlphaFoldDB" id="A0AA89C934"/>
<evidence type="ECO:0000259" key="2">
    <source>
        <dbReference type="PROSITE" id="PS50097"/>
    </source>
</evidence>
<comment type="caution">
    <text evidence="3">The sequence shown here is derived from an EMBL/GenBank/DDBJ whole genome shotgun (WGS) entry which is preliminary data.</text>
</comment>
<dbReference type="SUPFAM" id="SSF54695">
    <property type="entry name" value="POZ domain"/>
    <property type="match status" value="1"/>
</dbReference>